<feature type="compositionally biased region" description="Polar residues" evidence="1">
    <location>
        <begin position="270"/>
        <end position="279"/>
    </location>
</feature>
<dbReference type="PaxDb" id="4513-MLOC_13115.2"/>
<dbReference type="eggNOG" id="ENOG502R5ES">
    <property type="taxonomic scope" value="Eukaryota"/>
</dbReference>
<evidence type="ECO:0000256" key="1">
    <source>
        <dbReference type="SAM" id="MobiDB-lite"/>
    </source>
</evidence>
<dbReference type="PANTHER" id="PTHR34682:SF1">
    <property type="entry name" value="PROTEIN METABOLIC NETWORK MODULATOR 1"/>
    <property type="match status" value="1"/>
</dbReference>
<dbReference type="Gramene" id="HORVU.MOREX.r2.2HG0164520.1">
    <property type="protein sequence ID" value="HORVU.MOREX.r2.2HG0164520.1"/>
    <property type="gene ID" value="HORVU.MOREX.r2.2HG0164520"/>
</dbReference>
<dbReference type="InterPro" id="IPR045881">
    <property type="entry name" value="MNM1-like"/>
</dbReference>
<dbReference type="ExpressionAtlas" id="M0UQF8">
    <property type="expression patterns" value="baseline and differential"/>
</dbReference>
<reference evidence="2" key="3">
    <citation type="submission" date="2022-01" db="UniProtKB">
        <authorList>
            <consortium name="EnsemblPlants"/>
        </authorList>
    </citation>
    <scope>IDENTIFICATION</scope>
    <source>
        <strain evidence="2">subsp. vulgare</strain>
    </source>
</reference>
<dbReference type="Gramene" id="HORVU.MOREX.r3.2HG0198030.1">
    <property type="protein sequence ID" value="HORVU.MOREX.r3.2HG0198030.1"/>
    <property type="gene ID" value="HORVU.MOREX.r3.2HG0198030"/>
</dbReference>
<feature type="compositionally biased region" description="Basic and acidic residues" evidence="1">
    <location>
        <begin position="398"/>
        <end position="409"/>
    </location>
</feature>
<feature type="region of interest" description="Disordered" evidence="1">
    <location>
        <begin position="304"/>
        <end position="416"/>
    </location>
</feature>
<evidence type="ECO:0000313" key="2">
    <source>
        <dbReference type="EnsemblPlants" id="HORVU.MOREX.r3.2HG0198030.1"/>
    </source>
</evidence>
<reference evidence="2" key="2">
    <citation type="submission" date="2020-10" db="EMBL/GenBank/DDBJ databases">
        <authorList>
            <person name="Scholz U."/>
            <person name="Mascher M."/>
            <person name="Fiebig A."/>
        </authorList>
    </citation>
    <scope>NUCLEOTIDE SEQUENCE [LARGE SCALE GENOMIC DNA]</scope>
    <source>
        <strain evidence="2">cv. Morex</strain>
    </source>
</reference>
<evidence type="ECO:0000313" key="3">
    <source>
        <dbReference type="Proteomes" id="UP000011116"/>
    </source>
</evidence>
<dbReference type="EnsemblPlants" id="HORVU.MOREX.r3.2HG0198030.1">
    <property type="protein sequence ID" value="HORVU.MOREX.r3.2HG0198030.1"/>
    <property type="gene ID" value="HORVU.MOREX.r3.2HG0198030"/>
</dbReference>
<reference evidence="3" key="1">
    <citation type="journal article" date="2012" name="Nature">
        <title>A physical, genetic and functional sequence assembly of the barley genome.</title>
        <authorList>
            <consortium name="The International Barley Genome Sequencing Consortium"/>
            <person name="Mayer K.F."/>
            <person name="Waugh R."/>
            <person name="Brown J.W."/>
            <person name="Schulman A."/>
            <person name="Langridge P."/>
            <person name="Platzer M."/>
            <person name="Fincher G.B."/>
            <person name="Muehlbauer G.J."/>
            <person name="Sato K."/>
            <person name="Close T.J."/>
            <person name="Wise R.P."/>
            <person name="Stein N."/>
        </authorList>
    </citation>
    <scope>NUCLEOTIDE SEQUENCE [LARGE SCALE GENOMIC DNA]</scope>
    <source>
        <strain evidence="3">cv. Morex</strain>
    </source>
</reference>
<dbReference type="AlphaFoldDB" id="M0UQF8"/>
<keyword evidence="3" id="KW-1185">Reference proteome</keyword>
<protein>
    <submittedName>
        <fullName evidence="2">Uncharacterized protein</fullName>
    </submittedName>
</protein>
<feature type="compositionally biased region" description="Low complexity" evidence="1">
    <location>
        <begin position="315"/>
        <end position="329"/>
    </location>
</feature>
<accession>M0UQF8</accession>
<feature type="region of interest" description="Disordered" evidence="1">
    <location>
        <begin position="260"/>
        <end position="284"/>
    </location>
</feature>
<feature type="region of interest" description="Disordered" evidence="1">
    <location>
        <begin position="1"/>
        <end position="47"/>
    </location>
</feature>
<sequence length="416" mass="44944">MTSEGNKAAAPNEPLPIEPPASSGTKRKRGRPRKYEYSTYEQPHMAQPVQSIPPLRSALYNPNIRHDGVHINHPLGGTLDTKMHTVHVLPAQQTQGYRPSRPVDSGTTVKFRENQASNSSSAHVRGNVGKDVIVGKHFVGKMTKQCPGFSLITVRVKDNQVLRGWIPDETNLRPITPKDDLAPDLPMLQPSQLQKKASAIHRQAAPPLPVHLENVTIAKPLQMRRPVETSTLKFIIPPPAPRPYVGSGVVAAAPVSIISGNVSRPLPKQDTGSLSQEPSATVVPVKSAQPVLVSCRHVDQDVHVEGKSVPEFNSDSESSSGSKDSSGQSPRGSPAAMGETDITSGYKEHSNAANSNQHICKEPSDNPEQSEQPKTEPNILKGVDDPMTGASDDVQSTVKEDELKVDSQEIRLTTTT</sequence>
<dbReference type="Proteomes" id="UP000011116">
    <property type="component" value="Chromosome 2H"/>
</dbReference>
<organism evidence="2 3">
    <name type="scientific">Hordeum vulgare subsp. vulgare</name>
    <name type="common">Domesticated barley</name>
    <dbReference type="NCBI Taxonomy" id="112509"/>
    <lineage>
        <taxon>Eukaryota</taxon>
        <taxon>Viridiplantae</taxon>
        <taxon>Streptophyta</taxon>
        <taxon>Embryophyta</taxon>
        <taxon>Tracheophyta</taxon>
        <taxon>Spermatophyta</taxon>
        <taxon>Magnoliopsida</taxon>
        <taxon>Liliopsida</taxon>
        <taxon>Poales</taxon>
        <taxon>Poaceae</taxon>
        <taxon>BOP clade</taxon>
        <taxon>Pooideae</taxon>
        <taxon>Triticodae</taxon>
        <taxon>Triticeae</taxon>
        <taxon>Hordeinae</taxon>
        <taxon>Hordeum</taxon>
    </lineage>
</organism>
<name>M0UQF8_HORVV</name>
<dbReference type="PANTHER" id="PTHR34682">
    <property type="entry name" value="AT HOOK MOTIF-CONTAINING PROTEIN"/>
    <property type="match status" value="1"/>
</dbReference>
<proteinExistence type="predicted"/>